<sequence>MEKCHDPHPAATFSHKVDDPDTKTFIDASKSVNMLLEDKKLNNSADNAMERYLGESEWS</sequence>
<dbReference type="EMBL" id="UIDD01000009">
    <property type="protein sequence ID" value="SUQ64087.1"/>
    <property type="molecule type" value="Genomic_DNA"/>
</dbReference>
<reference evidence="2" key="1">
    <citation type="submission" date="2018-07" db="EMBL/GenBank/DDBJ databases">
        <authorList>
            <person name="Blom J."/>
        </authorList>
    </citation>
    <scope>NUCLEOTIDE SEQUENCE [LARGE SCALE GENOMIC DNA]</scope>
    <source>
        <strain evidence="2">CCOS 864</strain>
    </source>
</reference>
<accession>A0A380T1I1</accession>
<evidence type="ECO:0000313" key="2">
    <source>
        <dbReference type="Proteomes" id="UP000255177"/>
    </source>
</evidence>
<organism evidence="1 2">
    <name type="scientific">Pseudomonas wadenswilerensis</name>
    <dbReference type="NCBI Taxonomy" id="1785161"/>
    <lineage>
        <taxon>Bacteria</taxon>
        <taxon>Pseudomonadati</taxon>
        <taxon>Pseudomonadota</taxon>
        <taxon>Gammaproteobacteria</taxon>
        <taxon>Pseudomonadales</taxon>
        <taxon>Pseudomonadaceae</taxon>
        <taxon>Pseudomonas</taxon>
    </lineage>
</organism>
<keyword evidence="2" id="KW-1185">Reference proteome</keyword>
<dbReference type="Proteomes" id="UP000255177">
    <property type="component" value="Unassembled WGS sequence"/>
</dbReference>
<protein>
    <submittedName>
        <fullName evidence="1">Uncharacterized protein</fullName>
    </submittedName>
</protein>
<dbReference type="AlphaFoldDB" id="A0A380T1I1"/>
<name>A0A380T1I1_9PSED</name>
<proteinExistence type="predicted"/>
<gene>
    <name evidence="1" type="ORF">CCOS864_03541</name>
</gene>
<evidence type="ECO:0000313" key="1">
    <source>
        <dbReference type="EMBL" id="SUQ64087.1"/>
    </source>
</evidence>